<dbReference type="EMBL" id="JAQQXS010000006">
    <property type="protein sequence ID" value="MDC8785157.1"/>
    <property type="molecule type" value="Genomic_DNA"/>
</dbReference>
<dbReference type="Gene3D" id="2.40.420.20">
    <property type="match status" value="1"/>
</dbReference>
<dbReference type="InterPro" id="IPR058792">
    <property type="entry name" value="Beta-barrel_RND_2"/>
</dbReference>
<proteinExistence type="inferred from homology"/>
<sequence>MTQIRLSARRKVWWMGAVLATLVAAGAAVTVFASKGGDAKKPADDKTAAVVLEFLPTEVTQPSRVSMPGQIEFSGPLVAPGTVIVRAKATGSLLSLNVGEGSRVKQGQVLGQLDLEELRYRVAERHAEVASAKAQLEQADRHYTASQGLAAQNFIASTALDTSRAAMEAARAKLLSAQAQLDTSQVTLRQAALVAPINGIVSKRFALPGEKLAPEQQVLSIVDLSRLELAGLVGTHEVSRLQPGMPVQVRVEGTEQPVEAHISRIAPAAEPGTRSIVVTLVLDNPQEQFRAGQYAVAKVALPDDAQRLSVPDTAISSSGGQEQVWLIEGDSLVRRIVTTGRHDNREGRVEILQGLTLNSQVLASRFDNLREGAKISVVAAKRKDPKLASATASAASASVSTGN</sequence>
<dbReference type="PANTHER" id="PTHR30469">
    <property type="entry name" value="MULTIDRUG RESISTANCE PROTEIN MDTA"/>
    <property type="match status" value="1"/>
</dbReference>
<dbReference type="InterPro" id="IPR059052">
    <property type="entry name" value="HH_YbhG-like"/>
</dbReference>
<feature type="domain" description="YbhG-like alpha-helical hairpin" evidence="3">
    <location>
        <begin position="122"/>
        <end position="191"/>
    </location>
</feature>
<evidence type="ECO:0000259" key="4">
    <source>
        <dbReference type="Pfam" id="PF25954"/>
    </source>
</evidence>
<name>A0ABT5KQM0_9BURK</name>
<evidence type="ECO:0000259" key="3">
    <source>
        <dbReference type="Pfam" id="PF25881"/>
    </source>
</evidence>
<feature type="domain" description="CusB-like beta-barrel" evidence="4">
    <location>
        <begin position="238"/>
        <end position="299"/>
    </location>
</feature>
<keyword evidence="2" id="KW-0732">Signal</keyword>
<evidence type="ECO:0000313" key="5">
    <source>
        <dbReference type="EMBL" id="MDC8785157.1"/>
    </source>
</evidence>
<dbReference type="Proteomes" id="UP001219862">
    <property type="component" value="Unassembled WGS sequence"/>
</dbReference>
<evidence type="ECO:0000313" key="6">
    <source>
        <dbReference type="Proteomes" id="UP001219862"/>
    </source>
</evidence>
<reference evidence="5 6" key="1">
    <citation type="submission" date="2022-10" db="EMBL/GenBank/DDBJ databases">
        <title>paucibacter sp. hw8 Genome sequencing.</title>
        <authorList>
            <person name="Park S."/>
        </authorList>
    </citation>
    <scope>NUCLEOTIDE SEQUENCE [LARGE SCALE GENOMIC DNA]</scope>
    <source>
        <strain evidence="6">hw8</strain>
    </source>
</reference>
<dbReference type="PANTHER" id="PTHR30469:SF15">
    <property type="entry name" value="HLYD FAMILY OF SECRETION PROTEINS"/>
    <property type="match status" value="1"/>
</dbReference>
<dbReference type="Pfam" id="PF25954">
    <property type="entry name" value="Beta-barrel_RND_2"/>
    <property type="match status" value="1"/>
</dbReference>
<dbReference type="Pfam" id="PF25881">
    <property type="entry name" value="HH_YBHG"/>
    <property type="match status" value="1"/>
</dbReference>
<protein>
    <submittedName>
        <fullName evidence="5">Efflux RND transporter periplasmic adaptor subunit</fullName>
    </submittedName>
</protein>
<dbReference type="Gene3D" id="1.10.287.470">
    <property type="entry name" value="Helix hairpin bin"/>
    <property type="match status" value="1"/>
</dbReference>
<dbReference type="RefSeq" id="WP_273596268.1">
    <property type="nucleotide sequence ID" value="NZ_JAQQXS010000006.1"/>
</dbReference>
<evidence type="ECO:0000256" key="1">
    <source>
        <dbReference type="ARBA" id="ARBA00009477"/>
    </source>
</evidence>
<evidence type="ECO:0000256" key="2">
    <source>
        <dbReference type="SAM" id="SignalP"/>
    </source>
</evidence>
<dbReference type="SUPFAM" id="SSF111369">
    <property type="entry name" value="HlyD-like secretion proteins"/>
    <property type="match status" value="1"/>
</dbReference>
<organism evidence="5 6">
    <name type="scientific">Roseateles koreensis</name>
    <dbReference type="NCBI Taxonomy" id="2987526"/>
    <lineage>
        <taxon>Bacteria</taxon>
        <taxon>Pseudomonadati</taxon>
        <taxon>Pseudomonadota</taxon>
        <taxon>Betaproteobacteria</taxon>
        <taxon>Burkholderiales</taxon>
        <taxon>Sphaerotilaceae</taxon>
        <taxon>Roseateles</taxon>
    </lineage>
</organism>
<dbReference type="Gene3D" id="2.40.50.100">
    <property type="match status" value="1"/>
</dbReference>
<comment type="similarity">
    <text evidence="1">Belongs to the membrane fusion protein (MFP) (TC 8.A.1) family.</text>
</comment>
<feature type="chain" id="PRO_5046468968" evidence="2">
    <location>
        <begin position="34"/>
        <end position="403"/>
    </location>
</feature>
<gene>
    <name evidence="5" type="ORF">PRZ01_08140</name>
</gene>
<comment type="caution">
    <text evidence="5">The sequence shown here is derived from an EMBL/GenBank/DDBJ whole genome shotgun (WGS) entry which is preliminary data.</text>
</comment>
<accession>A0ABT5KQM0</accession>
<keyword evidence="6" id="KW-1185">Reference proteome</keyword>
<feature type="signal peptide" evidence="2">
    <location>
        <begin position="1"/>
        <end position="33"/>
    </location>
</feature>
<dbReference type="InterPro" id="IPR006143">
    <property type="entry name" value="RND_pump_MFP"/>
</dbReference>
<dbReference type="Gene3D" id="2.40.30.170">
    <property type="match status" value="1"/>
</dbReference>
<dbReference type="NCBIfam" id="TIGR01730">
    <property type="entry name" value="RND_mfp"/>
    <property type="match status" value="1"/>
</dbReference>